<proteinExistence type="predicted"/>
<sequence length="1686" mass="189502">MNWPAEALSGARALDGPPTAAEDTVGDDLCSFCERRFDPYTLKMQCHICKDFSLCLDCYIARTEYKTHVSAHSMYPRVLFSAPAWPDGWSLADDLALLEAIEMLGMGSWEAIKKFLRRPAAEPVETLILHFNVLFADDGILGRHTLETIKTPEDEARLLAQLPDLGVLEQYQERVRKVYADTHLDTPEDEYPSDAVMTTTIWESRTVSPESYAQVMSELPNDFVAYCQDFLGRLDTLDLGFMRSDTVRKYPHGAEIKELPSSVGEGDGKVFIAGSWPLRGDYNVEYLNKAEFPLMYMRLNYGRETRVSMQLKVRTLQAYVLRLQERERRKLFVFQSSLHRPDFRVDDVCIKADEKVIRLRNRTDEFSLPLTLEMYYPNDVSISRFEQEHSWLIRGFDTRLELRQFARRHLDELGLRLHIHNCQIARLLGIRSVRQLGDVDSFLRMPQIYIQKYKADQSFRKRFPAFVLNLGGDGKAKESHFFEIPGHRQLLTARICMARYLQQQCVLTLQVDAQVSSERQFCGEPPPGGYGLTSIWRTPRQEGLFRPEDEPLTHTTILARLGEFYAEREAYAGILGRATFPRVTVRVLRCVCALHAVSTPALTPVYFSRAICGCPMVLQLFIVNVLSVLAAITYQNCLVQTIFHGGESPLLALAPGGEDGVEASLLRQKLQRLANARPNPANTMYISIHALYSAFCRLVPDLAAVVIEFAGRGQDETAKDETGEHAYFHTLMQWFGHVLSNYTHFANPEQYSPLETSNYTLIGGAQSSMRNTLGNALKPDLEVDQLIGELARPDIWIGEDEAEAEHAYISVMQARLYSAGPILLDALRTYRALLRNDLGFDQFQSSQYLGNVTLLTNRAERFALNTVQIFTNISFTIQYVFTSPLIAHIVNAFMPSVLLAYGLRSPCVESLIRALSGLKRYEFLPGMLGSLSSADIAETPAIHDPASVERLSCLPILGEGTVDVQLRQTILFSSFGTQLAHGSVPHRLRLFGSQQGQGQQISCMLDGAPTGKDRQPSLFFGSYFRMSPRIPAELCTVTQLLALQHLTEIAEADPIYNKATLRMKRAPNNYNAISASELLRTDALLAKLSPAEYREIRIRLCLQEKKVLFHTMQEYSKIMLFKVMSNLADIISERLDRLAVRNKEVLRKQTSTHQELRPRGGQQRGGGQASENVMEIFGQADISALISEFDARTVDDHMILNRSIACDIKRCFHEPVTKVPALADKVAKNGLSPEHFLIIDPKEYLFGPSMIQTTSMDPEYGRPSIVPLNMRSRPLRPIKMRFTPSLSENGEMMTVNEFCSRYISRGDVILMAVADIDFETYIFAKELFVASGFVITRTIFSAFSCRPNVCEAMAMLVLAAVNNRDAYATVPDINRMNQEKVECAPEWCHCTPYHLFIQHIPEPSPEREVTIPVDIQLCYNTRTLLHLTELLIPRHFFKTDLQPIQSLNVPTTLLQRAEEVIDSDSLTKLYNSIKSIYTQSHFSREFRMASTVGHGEVYPRRPDRQTQDTGVQTTLSYWSEYRKDVDRGRRSHSQRGSATALPMQRRHDSPSFSSRTHTHPHSSSTTTTVSPSTQLQPSVPVVPLSSSGPSTALPTPLSININPYPSDRSWVGRIPVAGRSIAGEQSLPHPDAILGDAPPTIAPPGDSTYLPLQLLPPGPNSGDFTPYSASTGALPEGQGNHGYSGQ</sequence>
<dbReference type="Proteomes" id="UP000315496">
    <property type="component" value="Chromosome 3"/>
</dbReference>
<evidence type="ECO:0000313" key="3">
    <source>
        <dbReference type="EMBL" id="TNJ27559.1"/>
    </source>
</evidence>
<feature type="region of interest" description="Disordered" evidence="1">
    <location>
        <begin position="1149"/>
        <end position="1168"/>
    </location>
</feature>
<organism evidence="3 4">
    <name type="scientific">Giardia muris</name>
    <dbReference type="NCBI Taxonomy" id="5742"/>
    <lineage>
        <taxon>Eukaryota</taxon>
        <taxon>Metamonada</taxon>
        <taxon>Diplomonadida</taxon>
        <taxon>Hexamitidae</taxon>
        <taxon>Giardiinae</taxon>
        <taxon>Giardia</taxon>
    </lineage>
</organism>
<dbReference type="PANTHER" id="PTHR12374:SF28">
    <property type="entry name" value="MYB-LIKE PROTEIN J"/>
    <property type="match status" value="1"/>
</dbReference>
<evidence type="ECO:0000256" key="1">
    <source>
        <dbReference type="SAM" id="MobiDB-lite"/>
    </source>
</evidence>
<dbReference type="Pfam" id="PF22941">
    <property type="entry name" value="TADA2A-like_3rd"/>
    <property type="match status" value="1"/>
</dbReference>
<feature type="region of interest" description="Disordered" evidence="1">
    <location>
        <begin position="1"/>
        <end position="24"/>
    </location>
</feature>
<dbReference type="InterPro" id="IPR055141">
    <property type="entry name" value="TADA2A_B-like_dom"/>
</dbReference>
<evidence type="ECO:0000259" key="2">
    <source>
        <dbReference type="Pfam" id="PF22941"/>
    </source>
</evidence>
<dbReference type="EMBL" id="VDLU01000003">
    <property type="protein sequence ID" value="TNJ27559.1"/>
    <property type="molecule type" value="Genomic_DNA"/>
</dbReference>
<feature type="domain" description="Transcriptional adapter 2-alpha/beta-like" evidence="2">
    <location>
        <begin position="273"/>
        <end position="343"/>
    </location>
</feature>
<dbReference type="CDD" id="cd02345">
    <property type="entry name" value="ZZ_dah"/>
    <property type="match status" value="1"/>
</dbReference>
<dbReference type="PANTHER" id="PTHR12374">
    <property type="entry name" value="TRANSCRIPTIONAL ADAPTOR 2 ADA2 -RELATED"/>
    <property type="match status" value="1"/>
</dbReference>
<keyword evidence="4" id="KW-1185">Reference proteome</keyword>
<dbReference type="OrthoDB" id="270417at2759"/>
<name>A0A4Z1T4W0_GIAMU</name>
<feature type="compositionally biased region" description="Low complexity" evidence="1">
    <location>
        <begin position="1550"/>
        <end position="1591"/>
    </location>
</feature>
<gene>
    <name evidence="3" type="ORF">GMRT_10863</name>
</gene>
<dbReference type="CDD" id="cd00167">
    <property type="entry name" value="SANT"/>
    <property type="match status" value="1"/>
</dbReference>
<evidence type="ECO:0000313" key="4">
    <source>
        <dbReference type="Proteomes" id="UP000315496"/>
    </source>
</evidence>
<dbReference type="VEuPathDB" id="GiardiaDB:GMRT_10863"/>
<feature type="region of interest" description="Disordered" evidence="1">
    <location>
        <begin position="1525"/>
        <end position="1593"/>
    </location>
</feature>
<comment type="caution">
    <text evidence="3">The sequence shown here is derived from an EMBL/GenBank/DDBJ whole genome shotgun (WGS) entry which is preliminary data.</text>
</comment>
<protein>
    <recommendedName>
        <fullName evidence="2">Transcriptional adapter 2-alpha/beta-like domain-containing protein</fullName>
    </recommendedName>
</protein>
<feature type="region of interest" description="Disordered" evidence="1">
    <location>
        <begin position="1637"/>
        <end position="1686"/>
    </location>
</feature>
<reference evidence="3 4" key="1">
    <citation type="submission" date="2019-05" db="EMBL/GenBank/DDBJ databases">
        <title>The compact genome of Giardia muris reveals important steps in the evolution of intestinal protozoan parasites.</title>
        <authorList>
            <person name="Xu F."/>
            <person name="Jimenez-Gonzalez A."/>
            <person name="Einarsson E."/>
            <person name="Astvaldsson A."/>
            <person name="Peirasmaki D."/>
            <person name="Eckmann L."/>
            <person name="Andersson J.O."/>
            <person name="Svard S.G."/>
            <person name="Jerlstrom-Hultqvist J."/>
        </authorList>
    </citation>
    <scope>NUCLEOTIDE SEQUENCE [LARGE SCALE GENOMIC DNA]</scope>
    <source>
        <strain evidence="3 4">Roberts-Thomson</strain>
    </source>
</reference>
<accession>A0A4Z1T4W0</accession>
<dbReference type="InterPro" id="IPR001005">
    <property type="entry name" value="SANT/Myb"/>
</dbReference>